<keyword evidence="2" id="KW-1133">Transmembrane helix</keyword>
<feature type="region of interest" description="Disordered" evidence="1">
    <location>
        <begin position="302"/>
        <end position="363"/>
    </location>
</feature>
<feature type="transmembrane region" description="Helical" evidence="2">
    <location>
        <begin position="97"/>
        <end position="116"/>
    </location>
</feature>
<organism evidence="4 5">
    <name type="scientific">Pterulicium gracile</name>
    <dbReference type="NCBI Taxonomy" id="1884261"/>
    <lineage>
        <taxon>Eukaryota</taxon>
        <taxon>Fungi</taxon>
        <taxon>Dikarya</taxon>
        <taxon>Basidiomycota</taxon>
        <taxon>Agaricomycotina</taxon>
        <taxon>Agaricomycetes</taxon>
        <taxon>Agaricomycetidae</taxon>
        <taxon>Agaricales</taxon>
        <taxon>Pleurotineae</taxon>
        <taxon>Pterulaceae</taxon>
        <taxon>Pterulicium</taxon>
    </lineage>
</organism>
<dbReference type="EMBL" id="ML178836">
    <property type="protein sequence ID" value="TFK98996.1"/>
    <property type="molecule type" value="Genomic_DNA"/>
</dbReference>
<accession>A0A5C3QBR2</accession>
<dbReference type="STRING" id="1884261.A0A5C3QBR2"/>
<name>A0A5C3QBR2_9AGAR</name>
<dbReference type="PANTHER" id="PTHR40465:SF1">
    <property type="entry name" value="DUF6534 DOMAIN-CONTAINING PROTEIN"/>
    <property type="match status" value="1"/>
</dbReference>
<dbReference type="AlphaFoldDB" id="A0A5C3QBR2"/>
<evidence type="ECO:0000313" key="5">
    <source>
        <dbReference type="Proteomes" id="UP000305067"/>
    </source>
</evidence>
<feature type="compositionally biased region" description="Basic and acidic residues" evidence="1">
    <location>
        <begin position="333"/>
        <end position="345"/>
    </location>
</feature>
<dbReference type="InterPro" id="IPR045339">
    <property type="entry name" value="DUF6534"/>
</dbReference>
<dbReference type="OrthoDB" id="2792702at2759"/>
<protein>
    <recommendedName>
        <fullName evidence="3">DUF6534 domain-containing protein</fullName>
    </recommendedName>
</protein>
<dbReference type="Pfam" id="PF20152">
    <property type="entry name" value="DUF6534"/>
    <property type="match status" value="1"/>
</dbReference>
<evidence type="ECO:0000256" key="1">
    <source>
        <dbReference type="SAM" id="MobiDB-lite"/>
    </source>
</evidence>
<feature type="transmembrane region" description="Helical" evidence="2">
    <location>
        <begin position="28"/>
        <end position="50"/>
    </location>
</feature>
<evidence type="ECO:0000256" key="2">
    <source>
        <dbReference type="SAM" id="Phobius"/>
    </source>
</evidence>
<dbReference type="Proteomes" id="UP000305067">
    <property type="component" value="Unassembled WGS sequence"/>
</dbReference>
<reference evidence="4 5" key="1">
    <citation type="journal article" date="2019" name="Nat. Ecol. Evol.">
        <title>Megaphylogeny resolves global patterns of mushroom evolution.</title>
        <authorList>
            <person name="Varga T."/>
            <person name="Krizsan K."/>
            <person name="Foldi C."/>
            <person name="Dima B."/>
            <person name="Sanchez-Garcia M."/>
            <person name="Sanchez-Ramirez S."/>
            <person name="Szollosi G.J."/>
            <person name="Szarkandi J.G."/>
            <person name="Papp V."/>
            <person name="Albert L."/>
            <person name="Andreopoulos W."/>
            <person name="Angelini C."/>
            <person name="Antonin V."/>
            <person name="Barry K.W."/>
            <person name="Bougher N.L."/>
            <person name="Buchanan P."/>
            <person name="Buyck B."/>
            <person name="Bense V."/>
            <person name="Catcheside P."/>
            <person name="Chovatia M."/>
            <person name="Cooper J."/>
            <person name="Damon W."/>
            <person name="Desjardin D."/>
            <person name="Finy P."/>
            <person name="Geml J."/>
            <person name="Haridas S."/>
            <person name="Hughes K."/>
            <person name="Justo A."/>
            <person name="Karasinski D."/>
            <person name="Kautmanova I."/>
            <person name="Kiss B."/>
            <person name="Kocsube S."/>
            <person name="Kotiranta H."/>
            <person name="LaButti K.M."/>
            <person name="Lechner B.E."/>
            <person name="Liimatainen K."/>
            <person name="Lipzen A."/>
            <person name="Lukacs Z."/>
            <person name="Mihaltcheva S."/>
            <person name="Morgado L.N."/>
            <person name="Niskanen T."/>
            <person name="Noordeloos M.E."/>
            <person name="Ohm R.A."/>
            <person name="Ortiz-Santana B."/>
            <person name="Ovrebo C."/>
            <person name="Racz N."/>
            <person name="Riley R."/>
            <person name="Savchenko A."/>
            <person name="Shiryaev A."/>
            <person name="Soop K."/>
            <person name="Spirin V."/>
            <person name="Szebenyi C."/>
            <person name="Tomsovsky M."/>
            <person name="Tulloss R.E."/>
            <person name="Uehling J."/>
            <person name="Grigoriev I.V."/>
            <person name="Vagvolgyi C."/>
            <person name="Papp T."/>
            <person name="Martin F.M."/>
            <person name="Miettinen O."/>
            <person name="Hibbett D.S."/>
            <person name="Nagy L.G."/>
        </authorList>
    </citation>
    <scope>NUCLEOTIDE SEQUENCE [LARGE SCALE GENOMIC DNA]</scope>
    <source>
        <strain evidence="4 5">CBS 309.79</strain>
    </source>
</reference>
<feature type="domain" description="DUF6534" evidence="3">
    <location>
        <begin position="212"/>
        <end position="297"/>
    </location>
</feature>
<feature type="transmembrane region" description="Helical" evidence="2">
    <location>
        <begin position="207"/>
        <end position="227"/>
    </location>
</feature>
<keyword evidence="5" id="KW-1185">Reference proteome</keyword>
<sequence>MSSAVIDPTAPPGEAWLGHDMKGVFAPFYWGCVASFVLTGITILQAWNYLPGRDKLFIRLMAWAMVILDIVSSILSAQGMYMYLIPNFGSFVPLAGLNKYISAECFLAVTIVFMSVRLSFEPLVQTTTSERASTYSYFHIDPIFTLPGKFGPGHRSVGLKYVVTGSILFFAFVAFVAGLMCSSYMIIDNAHVLTERSLRLEIVVGVSKGAALFADLIATVALCLYLANARTGFKGTDSMIKRLMGYIIQRGLLVTAVQITFVVLFFMSRTRLEWLAFHVNMTKVYANTFFAMLNAREAARGNGPQSGFSDTGGSHSSGSKVAYEDSDSPTLSKQHDLQGHPDRLVQIDMQTSVVSDRDSDLSG</sequence>
<gene>
    <name evidence="4" type="ORF">BDV98DRAFT_606476</name>
</gene>
<feature type="compositionally biased region" description="Polar residues" evidence="1">
    <location>
        <begin position="303"/>
        <end position="319"/>
    </location>
</feature>
<evidence type="ECO:0000313" key="4">
    <source>
        <dbReference type="EMBL" id="TFK98996.1"/>
    </source>
</evidence>
<evidence type="ECO:0000259" key="3">
    <source>
        <dbReference type="Pfam" id="PF20152"/>
    </source>
</evidence>
<keyword evidence="2" id="KW-0812">Transmembrane</keyword>
<proteinExistence type="predicted"/>
<dbReference type="PANTHER" id="PTHR40465">
    <property type="entry name" value="CHROMOSOME 1, WHOLE GENOME SHOTGUN SEQUENCE"/>
    <property type="match status" value="1"/>
</dbReference>
<keyword evidence="2" id="KW-0472">Membrane</keyword>
<feature type="transmembrane region" description="Helical" evidence="2">
    <location>
        <begin position="161"/>
        <end position="187"/>
    </location>
</feature>
<feature type="transmembrane region" description="Helical" evidence="2">
    <location>
        <begin position="247"/>
        <end position="268"/>
    </location>
</feature>
<feature type="transmembrane region" description="Helical" evidence="2">
    <location>
        <begin position="62"/>
        <end position="85"/>
    </location>
</feature>